<evidence type="ECO:0000313" key="3">
    <source>
        <dbReference type="Proteomes" id="UP001177140"/>
    </source>
</evidence>
<dbReference type="EMBL" id="JAJJMA010167302">
    <property type="protein sequence ID" value="MCL7036386.1"/>
    <property type="molecule type" value="Genomic_DNA"/>
</dbReference>
<protein>
    <submittedName>
        <fullName evidence="2">Uncharacterized protein</fullName>
    </submittedName>
</protein>
<sequence>MGLKDVAKILYLRFSTTTSKHAVIRDDKLRGLCERLEQAAEKAKRLKDECDVAFAIRKAFPTDRILWLALILNLARLTGEQAEVISDTRKRIKDGESQLSALRTKKQELQLPASSA</sequence>
<name>A0AA41SJ20_PAPNU</name>
<reference evidence="2" key="1">
    <citation type="submission" date="2022-03" db="EMBL/GenBank/DDBJ databases">
        <title>A functionally conserved STORR gene fusion in Papaver species that diverged 16.8 million years ago.</title>
        <authorList>
            <person name="Catania T."/>
        </authorList>
    </citation>
    <scope>NUCLEOTIDE SEQUENCE</scope>
    <source>
        <strain evidence="2">S-191538</strain>
    </source>
</reference>
<keyword evidence="3" id="KW-1185">Reference proteome</keyword>
<evidence type="ECO:0000256" key="1">
    <source>
        <dbReference type="SAM" id="Coils"/>
    </source>
</evidence>
<dbReference type="Proteomes" id="UP001177140">
    <property type="component" value="Unassembled WGS sequence"/>
</dbReference>
<keyword evidence="1" id="KW-0175">Coiled coil</keyword>
<comment type="caution">
    <text evidence="2">The sequence shown here is derived from an EMBL/GenBank/DDBJ whole genome shotgun (WGS) entry which is preliminary data.</text>
</comment>
<feature type="coiled-coil region" evidence="1">
    <location>
        <begin position="26"/>
        <end position="53"/>
    </location>
</feature>
<proteinExistence type="predicted"/>
<accession>A0AA41SJ20</accession>
<evidence type="ECO:0000313" key="2">
    <source>
        <dbReference type="EMBL" id="MCL7036386.1"/>
    </source>
</evidence>
<organism evidence="2 3">
    <name type="scientific">Papaver nudicaule</name>
    <name type="common">Iceland poppy</name>
    <dbReference type="NCBI Taxonomy" id="74823"/>
    <lineage>
        <taxon>Eukaryota</taxon>
        <taxon>Viridiplantae</taxon>
        <taxon>Streptophyta</taxon>
        <taxon>Embryophyta</taxon>
        <taxon>Tracheophyta</taxon>
        <taxon>Spermatophyta</taxon>
        <taxon>Magnoliopsida</taxon>
        <taxon>Ranunculales</taxon>
        <taxon>Papaveraceae</taxon>
        <taxon>Papaveroideae</taxon>
        <taxon>Papaver</taxon>
    </lineage>
</organism>
<gene>
    <name evidence="2" type="ORF">MKW94_013571</name>
</gene>
<dbReference type="AlphaFoldDB" id="A0AA41SJ20"/>